<keyword evidence="4 7" id="KW-1133">Transmembrane helix</keyword>
<dbReference type="GO" id="GO:0016020">
    <property type="term" value="C:membrane"/>
    <property type="evidence" value="ECO:0007669"/>
    <property type="project" value="UniProtKB-SubCell"/>
</dbReference>
<evidence type="ECO:0000256" key="7">
    <source>
        <dbReference type="SAM" id="Phobius"/>
    </source>
</evidence>
<evidence type="ECO:0000256" key="3">
    <source>
        <dbReference type="ARBA" id="ARBA00022692"/>
    </source>
</evidence>
<dbReference type="PANTHER" id="PTHR30238">
    <property type="entry name" value="MEMBRANE BOUND PREDICTED REDOX MODULATOR"/>
    <property type="match status" value="1"/>
</dbReference>
<evidence type="ECO:0000256" key="1">
    <source>
        <dbReference type="ARBA" id="ARBA00004141"/>
    </source>
</evidence>
<feature type="transmembrane region" description="Helical" evidence="7">
    <location>
        <begin position="275"/>
        <end position="296"/>
    </location>
</feature>
<dbReference type="NCBIfam" id="TIGR03716">
    <property type="entry name" value="R_switched_YkoY"/>
    <property type="match status" value="1"/>
</dbReference>
<feature type="transmembrane region" description="Helical" evidence="7">
    <location>
        <begin position="323"/>
        <end position="340"/>
    </location>
</feature>
<comment type="similarity">
    <text evidence="2">Belongs to the TerC family.</text>
</comment>
<dbReference type="Pfam" id="PF03741">
    <property type="entry name" value="TerC"/>
    <property type="match status" value="1"/>
</dbReference>
<keyword evidence="5 7" id="KW-0472">Membrane</keyword>
<keyword evidence="3 7" id="KW-0812">Transmembrane</keyword>
<name>A0A432MEF9_9BACT</name>
<dbReference type="EMBL" id="RYZH01000056">
    <property type="protein sequence ID" value="RUL83785.1"/>
    <property type="molecule type" value="Genomic_DNA"/>
</dbReference>
<feature type="transmembrane region" description="Helical" evidence="7">
    <location>
        <begin position="62"/>
        <end position="83"/>
    </location>
</feature>
<reference evidence="8 9" key="1">
    <citation type="submission" date="2018-12" db="EMBL/GenBank/DDBJ databases">
        <authorList>
            <person name="Toschakov S.V."/>
        </authorList>
    </citation>
    <scope>NUCLEOTIDE SEQUENCE [LARGE SCALE GENOMIC DNA]</scope>
    <source>
        <strain evidence="8 9">GM2012</strain>
    </source>
</reference>
<dbReference type="PANTHER" id="PTHR30238:SF6">
    <property type="entry name" value="TERC-LIKE PROTEIN"/>
    <property type="match status" value="1"/>
</dbReference>
<feature type="transmembrane region" description="Helical" evidence="7">
    <location>
        <begin position="95"/>
        <end position="115"/>
    </location>
</feature>
<sequence>MMELSGRDRGRPGAVSEPSCPAGPPPPPALVPTASGDPAFPESAALIEALTAADWMTLGGTILTLVALEGLLSADNALVLAVMVRHLPRQQQKKALRYGIIGAFLFRFIAVLLAATILDYWQLEVIGGLYLLQLGIRHLIRGEEPPHEDSLEPSSDLPAEGLALPTAAGAEPDSPSATAVSPAATITRKGRRGGFWATVAGVEMADIAFSIDSILAAVALADGMPDRLREVHVVFFPLETWVIYIGGVLGIITMRFVAGYFLLLLERFKGLALGAYALVGWIGLKLIGSGFHHALYRGDHRLTSGWKGEIPDWIARNLEMPSWFFWGVMLLILVMSMMLSPRRHPEAVRAAD</sequence>
<feature type="region of interest" description="Disordered" evidence="6">
    <location>
        <begin position="1"/>
        <end position="34"/>
    </location>
</feature>
<evidence type="ECO:0008006" key="10">
    <source>
        <dbReference type="Google" id="ProtNLM"/>
    </source>
</evidence>
<evidence type="ECO:0000256" key="5">
    <source>
        <dbReference type="ARBA" id="ARBA00023136"/>
    </source>
</evidence>
<gene>
    <name evidence="8" type="ORF">TsocGM_21610</name>
</gene>
<dbReference type="InterPro" id="IPR022493">
    <property type="entry name" value="CHP03716_TM_YkoY"/>
</dbReference>
<reference evidence="8 9" key="2">
    <citation type="submission" date="2019-01" db="EMBL/GenBank/DDBJ databases">
        <title>Tautonia sociabilis, a novel thermotolerant planctomycete of Isosphaeraceae family, isolated from a 4000 m deep subterranean habitat.</title>
        <authorList>
            <person name="Kovaleva O.L."/>
            <person name="Elcheninov A.G."/>
            <person name="Van Heerden E."/>
            <person name="Toshchakov S.V."/>
            <person name="Novikov A."/>
            <person name="Bonch-Osmolovskaya E.A."/>
            <person name="Kublanov I.V."/>
        </authorList>
    </citation>
    <scope>NUCLEOTIDE SEQUENCE [LARGE SCALE GENOMIC DNA]</scope>
    <source>
        <strain evidence="8 9">GM2012</strain>
    </source>
</reference>
<comment type="caution">
    <text evidence="8">The sequence shown here is derived from an EMBL/GenBank/DDBJ whole genome shotgun (WGS) entry which is preliminary data.</text>
</comment>
<feature type="transmembrane region" description="Helical" evidence="7">
    <location>
        <begin position="241"/>
        <end position="263"/>
    </location>
</feature>
<keyword evidence="9" id="KW-1185">Reference proteome</keyword>
<feature type="compositionally biased region" description="Basic and acidic residues" evidence="6">
    <location>
        <begin position="1"/>
        <end position="11"/>
    </location>
</feature>
<proteinExistence type="inferred from homology"/>
<accession>A0A432MEF9</accession>
<comment type="subcellular location">
    <subcellularLocation>
        <location evidence="1">Membrane</location>
        <topology evidence="1">Multi-pass membrane protein</topology>
    </subcellularLocation>
</comment>
<feature type="compositionally biased region" description="Pro residues" evidence="6">
    <location>
        <begin position="21"/>
        <end position="30"/>
    </location>
</feature>
<evidence type="ECO:0000313" key="9">
    <source>
        <dbReference type="Proteomes" id="UP000280296"/>
    </source>
</evidence>
<dbReference type="AlphaFoldDB" id="A0A432MEF9"/>
<dbReference type="Proteomes" id="UP000280296">
    <property type="component" value="Unassembled WGS sequence"/>
</dbReference>
<dbReference type="InterPro" id="IPR005496">
    <property type="entry name" value="Integral_membrane_TerC"/>
</dbReference>
<evidence type="ECO:0000256" key="6">
    <source>
        <dbReference type="SAM" id="MobiDB-lite"/>
    </source>
</evidence>
<protein>
    <recommendedName>
        <fullName evidence="10">DUF475 domain-containing protein</fullName>
    </recommendedName>
</protein>
<evidence type="ECO:0000256" key="2">
    <source>
        <dbReference type="ARBA" id="ARBA00007511"/>
    </source>
</evidence>
<evidence type="ECO:0000256" key="4">
    <source>
        <dbReference type="ARBA" id="ARBA00022989"/>
    </source>
</evidence>
<evidence type="ECO:0000313" key="8">
    <source>
        <dbReference type="EMBL" id="RUL83785.1"/>
    </source>
</evidence>
<organism evidence="8 9">
    <name type="scientific">Tautonia sociabilis</name>
    <dbReference type="NCBI Taxonomy" id="2080755"/>
    <lineage>
        <taxon>Bacteria</taxon>
        <taxon>Pseudomonadati</taxon>
        <taxon>Planctomycetota</taxon>
        <taxon>Planctomycetia</taxon>
        <taxon>Isosphaerales</taxon>
        <taxon>Isosphaeraceae</taxon>
        <taxon>Tautonia</taxon>
    </lineage>
</organism>